<dbReference type="EMBL" id="JAENGY010000404">
    <property type="protein sequence ID" value="KAG6963799.1"/>
    <property type="molecule type" value="Genomic_DNA"/>
</dbReference>
<comment type="caution">
    <text evidence="1">The sequence shown here is derived from an EMBL/GenBank/DDBJ whole genome shotgun (WGS) entry which is preliminary data.</text>
</comment>
<dbReference type="Proteomes" id="UP000709295">
    <property type="component" value="Unassembled WGS sequence"/>
</dbReference>
<accession>A0A8J5IIQ9</accession>
<gene>
    <name evidence="1" type="ORF">JG688_00007986</name>
</gene>
<evidence type="ECO:0000313" key="2">
    <source>
        <dbReference type="Proteomes" id="UP000709295"/>
    </source>
</evidence>
<name>A0A8J5IIQ9_9STRA</name>
<keyword evidence="2" id="KW-1185">Reference proteome</keyword>
<reference evidence="1" key="1">
    <citation type="submission" date="2021-01" db="EMBL/GenBank/DDBJ databases">
        <title>Phytophthora aleatoria, a newly-described species from Pinus radiata is distinct from Phytophthora cactorum isolates based on comparative genomics.</title>
        <authorList>
            <person name="Mcdougal R."/>
            <person name="Panda P."/>
            <person name="Williams N."/>
            <person name="Studholme D.J."/>
        </authorList>
    </citation>
    <scope>NUCLEOTIDE SEQUENCE</scope>
    <source>
        <strain evidence="1">NZFS 4037</strain>
    </source>
</reference>
<proteinExistence type="predicted"/>
<sequence>MQSYRPVCSCFRLLGDARCCKDESADSWNATCEINWLKGWAGWQMRFTHFVQLGLEPNESPLWYLLGRRAAGSFACSHRCGADLLIPIFRRKSNGGVNTEHEKVSLMLIRVQNWSSTDRDFLISATKQLCPSFVFQDRTKKSENSSLNPLSEKAVSDVVRININVQDEDNNTHRFIYATPSKDNILLSFEGVA</sequence>
<organism evidence="1 2">
    <name type="scientific">Phytophthora aleatoria</name>
    <dbReference type="NCBI Taxonomy" id="2496075"/>
    <lineage>
        <taxon>Eukaryota</taxon>
        <taxon>Sar</taxon>
        <taxon>Stramenopiles</taxon>
        <taxon>Oomycota</taxon>
        <taxon>Peronosporomycetes</taxon>
        <taxon>Peronosporales</taxon>
        <taxon>Peronosporaceae</taxon>
        <taxon>Phytophthora</taxon>
    </lineage>
</organism>
<dbReference type="AlphaFoldDB" id="A0A8J5IIQ9"/>
<protein>
    <submittedName>
        <fullName evidence="1">Uncharacterized protein</fullName>
    </submittedName>
</protein>
<evidence type="ECO:0000313" key="1">
    <source>
        <dbReference type="EMBL" id="KAG6963799.1"/>
    </source>
</evidence>